<dbReference type="EMBL" id="PYAL01000001">
    <property type="protein sequence ID" value="RXN92906.1"/>
    <property type="molecule type" value="Genomic_DNA"/>
</dbReference>
<organism evidence="1 2">
    <name type="scientific">Achromobacter aloeverae</name>
    <dbReference type="NCBI Taxonomy" id="1750518"/>
    <lineage>
        <taxon>Bacteria</taxon>
        <taxon>Pseudomonadati</taxon>
        <taxon>Pseudomonadota</taxon>
        <taxon>Betaproteobacteria</taxon>
        <taxon>Burkholderiales</taxon>
        <taxon>Alcaligenaceae</taxon>
        <taxon>Achromobacter</taxon>
    </lineage>
</organism>
<protein>
    <submittedName>
        <fullName evidence="1">Transcriptional regulator</fullName>
    </submittedName>
</protein>
<sequence length="97" mass="10258">MVVPPEAHADRPDGADHVDPILAAVLQAFWDTRQEAPGKRLSLARLSKRAALPMSTLRRTLAQLEDAGLVTVAIDEDGAGSVVPAPELLGLIEDLLG</sequence>
<keyword evidence="2" id="KW-1185">Reference proteome</keyword>
<evidence type="ECO:0000313" key="2">
    <source>
        <dbReference type="Proteomes" id="UP000290849"/>
    </source>
</evidence>
<gene>
    <name evidence="1" type="ORF">C7R54_03990</name>
</gene>
<name>A0A4Q1HR61_9BURK</name>
<reference evidence="1 2" key="1">
    <citation type="journal article" date="2017" name="Int. J. Syst. Evol. Microbiol.">
        <title>Achromobacter aloeverae sp. nov., isolated from the root of Aloe vera (L.) Burm.f.</title>
        <authorList>
            <person name="Kuncharoen N."/>
            <person name="Muramatsu Y."/>
            <person name="Shibata C."/>
            <person name="Kamakura Y."/>
            <person name="Nakagawa Y."/>
            <person name="Tanasupawat S."/>
        </authorList>
    </citation>
    <scope>NUCLEOTIDE SEQUENCE [LARGE SCALE GENOMIC DNA]</scope>
    <source>
        <strain evidence="1 2">AVA-1</strain>
    </source>
</reference>
<dbReference type="Proteomes" id="UP000290849">
    <property type="component" value="Unassembled WGS sequence"/>
</dbReference>
<dbReference type="RefSeq" id="WP_129148862.1">
    <property type="nucleotide sequence ID" value="NZ_PYAL01000001.1"/>
</dbReference>
<dbReference type="AlphaFoldDB" id="A0A4Q1HR61"/>
<dbReference type="InterPro" id="IPR036390">
    <property type="entry name" value="WH_DNA-bd_sf"/>
</dbReference>
<dbReference type="Gene3D" id="1.10.10.10">
    <property type="entry name" value="Winged helix-like DNA-binding domain superfamily/Winged helix DNA-binding domain"/>
    <property type="match status" value="1"/>
</dbReference>
<evidence type="ECO:0000313" key="1">
    <source>
        <dbReference type="EMBL" id="RXN92906.1"/>
    </source>
</evidence>
<dbReference type="SUPFAM" id="SSF46785">
    <property type="entry name" value="Winged helix' DNA-binding domain"/>
    <property type="match status" value="1"/>
</dbReference>
<dbReference type="Pfam" id="PF12840">
    <property type="entry name" value="HTH_20"/>
    <property type="match status" value="1"/>
</dbReference>
<accession>A0A4Q1HR61</accession>
<dbReference type="InterPro" id="IPR036388">
    <property type="entry name" value="WH-like_DNA-bd_sf"/>
</dbReference>
<comment type="caution">
    <text evidence="1">The sequence shown here is derived from an EMBL/GenBank/DDBJ whole genome shotgun (WGS) entry which is preliminary data.</text>
</comment>
<proteinExistence type="predicted"/>
<dbReference type="OrthoDB" id="8777588at2"/>